<reference evidence="3" key="1">
    <citation type="journal article" date="2004" name="Nature">
        <title>Genome duplication in the teleost fish Tetraodon nigroviridis reveals the early vertebrate proto-karyotype.</title>
        <authorList>
            <person name="Jaillon O."/>
            <person name="Aury J.-M."/>
            <person name="Brunet F."/>
            <person name="Petit J.-L."/>
            <person name="Stange-Thomann N."/>
            <person name="Mauceli E."/>
            <person name="Bouneau L."/>
            <person name="Fischer C."/>
            <person name="Ozouf-Costaz C."/>
            <person name="Bernot A."/>
            <person name="Nicaud S."/>
            <person name="Jaffe D."/>
            <person name="Fisher S."/>
            <person name="Lutfalla G."/>
            <person name="Dossat C."/>
            <person name="Segurens B."/>
            <person name="Dasilva C."/>
            <person name="Salanoubat M."/>
            <person name="Levy M."/>
            <person name="Boudet N."/>
            <person name="Castellano S."/>
            <person name="Anthouard V."/>
            <person name="Jubin C."/>
            <person name="Castelli V."/>
            <person name="Katinka M."/>
            <person name="Vacherie B."/>
            <person name="Biemont C."/>
            <person name="Skalli Z."/>
            <person name="Cattolico L."/>
            <person name="Poulain J."/>
            <person name="De Berardinis V."/>
            <person name="Cruaud C."/>
            <person name="Duprat S."/>
            <person name="Brottier P."/>
            <person name="Coutanceau J.-P."/>
            <person name="Gouzy J."/>
            <person name="Parra G."/>
            <person name="Lardier G."/>
            <person name="Chapple C."/>
            <person name="McKernan K.J."/>
            <person name="McEwan P."/>
            <person name="Bosak S."/>
            <person name="Kellis M."/>
            <person name="Volff J.-N."/>
            <person name="Guigo R."/>
            <person name="Zody M.C."/>
            <person name="Mesirov J."/>
            <person name="Lindblad-Toh K."/>
            <person name="Birren B."/>
            <person name="Nusbaum C."/>
            <person name="Kahn D."/>
            <person name="Robinson-Rechavi M."/>
            <person name="Laudet V."/>
            <person name="Schachter V."/>
            <person name="Quetier F."/>
            <person name="Saurin W."/>
            <person name="Scarpelli C."/>
            <person name="Wincker P."/>
            <person name="Lander E.S."/>
            <person name="Weissenbach J."/>
            <person name="Roest Crollius H."/>
        </authorList>
    </citation>
    <scope>NUCLEOTIDE SEQUENCE [LARGE SCALE GENOMIC DNA]</scope>
</reference>
<gene>
    <name evidence="3" type="ORF">GSTENG00024894001</name>
</gene>
<dbReference type="GO" id="GO:0005737">
    <property type="term" value="C:cytoplasm"/>
    <property type="evidence" value="ECO:0007669"/>
    <property type="project" value="TreeGrafter"/>
</dbReference>
<dbReference type="InterPro" id="IPR001810">
    <property type="entry name" value="F-box_dom"/>
</dbReference>
<dbReference type="GO" id="GO:0001965">
    <property type="term" value="F:G-protein alpha-subunit binding"/>
    <property type="evidence" value="ECO:0007669"/>
    <property type="project" value="InterPro"/>
</dbReference>
<accession>Q4S2W7</accession>
<dbReference type="InterPro" id="IPR044926">
    <property type="entry name" value="RGS_subdomain_2"/>
</dbReference>
<dbReference type="SUPFAM" id="SSF48097">
    <property type="entry name" value="Regulator of G-protein signaling, RGS"/>
    <property type="match status" value="1"/>
</dbReference>
<evidence type="ECO:0000259" key="2">
    <source>
        <dbReference type="Pfam" id="PF12937"/>
    </source>
</evidence>
<comment type="caution">
    <text evidence="3">The sequence shown here is derived from an EMBL/GenBank/DDBJ whole genome shotgun (WGS) entry which is preliminary data.</text>
</comment>
<proteinExistence type="predicted"/>
<feature type="region of interest" description="Disordered" evidence="1">
    <location>
        <begin position="385"/>
        <end position="434"/>
    </location>
</feature>
<feature type="compositionally biased region" description="Polar residues" evidence="1">
    <location>
        <begin position="385"/>
        <end position="397"/>
    </location>
</feature>
<dbReference type="AlphaFoldDB" id="Q4S2W7"/>
<protein>
    <submittedName>
        <fullName evidence="3">(spotted green pufferfish) hypothetical protein</fullName>
    </submittedName>
</protein>
<dbReference type="Pfam" id="PF12937">
    <property type="entry name" value="F-box-like"/>
    <property type="match status" value="1"/>
</dbReference>
<dbReference type="GO" id="GO:0005634">
    <property type="term" value="C:nucleus"/>
    <property type="evidence" value="ECO:0007669"/>
    <property type="project" value="TreeGrafter"/>
</dbReference>
<dbReference type="PANTHER" id="PTHR46583:SF1">
    <property type="entry name" value="REGULATOR OF G-PROTEIN SIGNALING 22"/>
    <property type="match status" value="1"/>
</dbReference>
<feature type="domain" description="F-box" evidence="2">
    <location>
        <begin position="193"/>
        <end position="224"/>
    </location>
</feature>
<feature type="region of interest" description="Disordered" evidence="1">
    <location>
        <begin position="61"/>
        <end position="112"/>
    </location>
</feature>
<feature type="region of interest" description="Disordered" evidence="1">
    <location>
        <begin position="717"/>
        <end position="739"/>
    </location>
</feature>
<dbReference type="Gene3D" id="1.20.1280.50">
    <property type="match status" value="1"/>
</dbReference>
<dbReference type="InterPro" id="IPR036305">
    <property type="entry name" value="RGS_sf"/>
</dbReference>
<dbReference type="PANTHER" id="PTHR46583">
    <property type="entry name" value="REGULATOR OF G-PROTEIN SIGNALING 22"/>
    <property type="match status" value="1"/>
</dbReference>
<sequence length="771" mass="85358">SRSVCEDSGFSSLTLDKSGDSPVDSDGSFQELLLSASRGQCETPNLAESKRRSRLCRQHRLSTLKEGGSQSEDDVADRNHRHAHQTHSITAKPENVTLSSTSGHPDETPHRRTSVHLSLTPALQLVHAMSQQNAQMFAGHSPSLKEQLKFTAALNKTPAVLKTSMPLAGLIGRKMGLGKVDILTELKKRDLRHILADILNHLSPESVYRCSQVCKSWNDIIQQDECARLKRRTRLSEVDAGRCQNALQRRVPEGLPAVPASCKSFPEGLLYNPETRLFEVATDGAELVSRRIGSVLRRSRSQLLTGGCADLCRSPVMDNRYAVARTSSDLLAQAQSDLYSVWTESRESSGSSGNGCPYSYGAIVTVNTGSRKKDLSCLTSAHQEQNNAVNTGSSSSPELGALSFTDPDLSHEEAPEPRSLPTRPSVAGSEGHHGESGNHGYACCELQQACLVSSLDSRVFNNAGPVMDSWNHTSIPADVSRPAEQTRCSSAPGLCERGASAGCRETLGRGEGKVQEDTGAALLAPLGLNTSPCWTEDRLRCVQPLLTDSLLHYWAPRFWMSQRVQGNFDDSPGEGFLQDRPIFALSATEPRHGSLVCWDPTRPQPQLTTHTQLWENAAHFWAELQNYRELFCQDGLDPYRVQREAQLLYSTYLLSSARSTIGIDERMSWEVHERMMPAFEELFDEVEEHALHVLLEPWTLLVHQDSKSFQKQLKRWESSVSPPPSSPEGPLLSDSWSSVPPSYRGYRLGSLFRHRHEISHFKSFLEDQDAE</sequence>
<name>Q4S2W7_TETNG</name>
<feature type="region of interest" description="Disordered" evidence="1">
    <location>
        <begin position="1"/>
        <end position="29"/>
    </location>
</feature>
<feature type="region of interest" description="Disordered" evidence="1">
    <location>
        <begin position="35"/>
        <end position="54"/>
    </location>
</feature>
<reference evidence="3" key="2">
    <citation type="submission" date="2004-02" db="EMBL/GenBank/DDBJ databases">
        <authorList>
            <consortium name="Genoscope"/>
            <consortium name="Whitehead Institute Centre for Genome Research"/>
        </authorList>
    </citation>
    <scope>NUCLEOTIDE SEQUENCE</scope>
</reference>
<dbReference type="EMBL" id="CAAE01014759">
    <property type="protein sequence ID" value="CAG05015.1"/>
    <property type="molecule type" value="Genomic_DNA"/>
</dbReference>
<evidence type="ECO:0000256" key="1">
    <source>
        <dbReference type="SAM" id="MobiDB-lite"/>
    </source>
</evidence>
<evidence type="ECO:0000313" key="3">
    <source>
        <dbReference type="EMBL" id="CAG05015.1"/>
    </source>
</evidence>
<dbReference type="InterPro" id="IPR036047">
    <property type="entry name" value="F-box-like_dom_sf"/>
</dbReference>
<dbReference type="GO" id="GO:0009966">
    <property type="term" value="P:regulation of signal transduction"/>
    <property type="evidence" value="ECO:0007669"/>
    <property type="project" value="InterPro"/>
</dbReference>
<dbReference type="SUPFAM" id="SSF81383">
    <property type="entry name" value="F-box domain"/>
    <property type="match status" value="1"/>
</dbReference>
<dbReference type="KEGG" id="tng:GSTEN00024894G001"/>
<feature type="compositionally biased region" description="Polar residues" evidence="1">
    <location>
        <begin position="1"/>
        <end position="15"/>
    </location>
</feature>
<feature type="non-terminal residue" evidence="3">
    <location>
        <position position="771"/>
    </location>
</feature>
<dbReference type="Gene3D" id="1.10.167.10">
    <property type="entry name" value="Regulator of G-protein Signalling 4, domain 2"/>
    <property type="match status" value="1"/>
</dbReference>
<dbReference type="OrthoDB" id="9984940at2759"/>
<organism evidence="3">
    <name type="scientific">Tetraodon nigroviridis</name>
    <name type="common">Spotted green pufferfish</name>
    <name type="synonym">Chelonodon nigroviridis</name>
    <dbReference type="NCBI Taxonomy" id="99883"/>
    <lineage>
        <taxon>Eukaryota</taxon>
        <taxon>Metazoa</taxon>
        <taxon>Chordata</taxon>
        <taxon>Craniata</taxon>
        <taxon>Vertebrata</taxon>
        <taxon>Euteleostomi</taxon>
        <taxon>Actinopterygii</taxon>
        <taxon>Neopterygii</taxon>
        <taxon>Teleostei</taxon>
        <taxon>Neoteleostei</taxon>
        <taxon>Acanthomorphata</taxon>
        <taxon>Eupercaria</taxon>
        <taxon>Tetraodontiformes</taxon>
        <taxon>Tetradontoidea</taxon>
        <taxon>Tetraodontidae</taxon>
        <taxon>Tetraodon</taxon>
    </lineage>
</organism>
<dbReference type="InterPro" id="IPR042651">
    <property type="entry name" value="Rgs22"/>
</dbReference>